<comment type="caution">
    <text evidence="1">The sequence shown here is derived from an EMBL/GenBank/DDBJ whole genome shotgun (WGS) entry which is preliminary data.</text>
</comment>
<organism evidence="1 2">
    <name type="scientific">Operophtera brumata</name>
    <name type="common">Winter moth</name>
    <name type="synonym">Phalaena brumata</name>
    <dbReference type="NCBI Taxonomy" id="104452"/>
    <lineage>
        <taxon>Eukaryota</taxon>
        <taxon>Metazoa</taxon>
        <taxon>Ecdysozoa</taxon>
        <taxon>Arthropoda</taxon>
        <taxon>Hexapoda</taxon>
        <taxon>Insecta</taxon>
        <taxon>Pterygota</taxon>
        <taxon>Neoptera</taxon>
        <taxon>Endopterygota</taxon>
        <taxon>Lepidoptera</taxon>
        <taxon>Glossata</taxon>
        <taxon>Ditrysia</taxon>
        <taxon>Geometroidea</taxon>
        <taxon>Geometridae</taxon>
        <taxon>Larentiinae</taxon>
        <taxon>Operophtera</taxon>
    </lineage>
</organism>
<dbReference type="Proteomes" id="UP000037510">
    <property type="component" value="Unassembled WGS sequence"/>
</dbReference>
<name>A0A0L7LAN1_OPEBR</name>
<dbReference type="EMBL" id="JTDY01001955">
    <property type="protein sequence ID" value="KOB72459.1"/>
    <property type="molecule type" value="Genomic_DNA"/>
</dbReference>
<accession>A0A0L7LAN1</accession>
<keyword evidence="1" id="KW-0012">Acyltransferase</keyword>
<proteinExistence type="predicted"/>
<protein>
    <submittedName>
        <fullName evidence="1">1-acylglycerol-3-phosphate acyltransferase</fullName>
    </submittedName>
</protein>
<reference evidence="1 2" key="1">
    <citation type="journal article" date="2015" name="Genome Biol. Evol.">
        <title>The genome of winter moth (Operophtera brumata) provides a genomic perspective on sexual dimorphism and phenology.</title>
        <authorList>
            <person name="Derks M.F."/>
            <person name="Smit S."/>
            <person name="Salis L."/>
            <person name="Schijlen E."/>
            <person name="Bossers A."/>
            <person name="Mateman C."/>
            <person name="Pijl A.S."/>
            <person name="de Ridder D."/>
            <person name="Groenen M.A."/>
            <person name="Visser M.E."/>
            <person name="Megens H.J."/>
        </authorList>
    </citation>
    <scope>NUCLEOTIDE SEQUENCE [LARGE SCALE GENOMIC DNA]</scope>
    <source>
        <strain evidence="1">WM2013NL</strain>
        <tissue evidence="1">Head and thorax</tissue>
    </source>
</reference>
<keyword evidence="2" id="KW-1185">Reference proteome</keyword>
<sequence length="65" mass="7401">MNVDDIGWHTPLERTWKFAEKNNLPKLEYVSLPRAGAMQVIMEEIGPNQDAFDVIDARSRDNVTG</sequence>
<evidence type="ECO:0000313" key="2">
    <source>
        <dbReference type="Proteomes" id="UP000037510"/>
    </source>
</evidence>
<dbReference type="GO" id="GO:0016746">
    <property type="term" value="F:acyltransferase activity"/>
    <property type="evidence" value="ECO:0007669"/>
    <property type="project" value="UniProtKB-KW"/>
</dbReference>
<gene>
    <name evidence="1" type="ORF">OBRU01_10100</name>
</gene>
<keyword evidence="1" id="KW-0808">Transferase</keyword>
<evidence type="ECO:0000313" key="1">
    <source>
        <dbReference type="EMBL" id="KOB72459.1"/>
    </source>
</evidence>
<dbReference type="AlphaFoldDB" id="A0A0L7LAN1"/>